<feature type="domain" description="AAA+ ATPase" evidence="2">
    <location>
        <begin position="49"/>
        <end position="193"/>
    </location>
</feature>
<comment type="similarity">
    <text evidence="1">Belongs to the SIMIBI class G3E GTPase family. ArgK/MeaB subfamily.</text>
</comment>
<dbReference type="EC" id="3.6.5.-" evidence="3"/>
<dbReference type="Gene3D" id="3.40.50.300">
    <property type="entry name" value="P-loop containing nucleotide triphosphate hydrolases"/>
    <property type="match status" value="1"/>
</dbReference>
<sequence>MPEHPLTAALLAGDRRALAKAITLSESTRPDHEAQAQALLAQVLPQATHSVRLGLTGVPGVGKSTFIEAFGLYLAEAGHRVAVLAVDPSSARTGGSIMGDKTRMPRLTVHPGAFIRPSPSGGTLGGVARRTREAITLCEAAGYDVVLVETVGVGQSETQVAGMTDLFVLLTLHGAGDELQGIKRGIMELADLCVVNKADTDPAGATRAQTELTAALKLLTPRAALWRPRALKTSAMTGDGIPQVWQAVKDYRATVDLAAKRRAQTAVWFDELLREAAWRRFQAGVDQAHLQALRADVLAGRQTPVQGIQSLLQALP</sequence>
<comment type="caution">
    <text evidence="3">The sequence shown here is derived from an EMBL/GenBank/DDBJ whole genome shotgun (WGS) entry which is preliminary data.</text>
</comment>
<dbReference type="SUPFAM" id="SSF52540">
    <property type="entry name" value="P-loop containing nucleoside triphosphate hydrolases"/>
    <property type="match status" value="1"/>
</dbReference>
<dbReference type="PANTHER" id="PTHR23408:SF3">
    <property type="entry name" value="METHYLMALONIC ACIDURIA TYPE A PROTEIN, MITOCHONDRIAL"/>
    <property type="match status" value="1"/>
</dbReference>
<dbReference type="Gene3D" id="1.20.5.170">
    <property type="match status" value="1"/>
</dbReference>
<dbReference type="NCBIfam" id="TIGR00750">
    <property type="entry name" value="lao"/>
    <property type="match status" value="1"/>
</dbReference>
<dbReference type="RefSeq" id="WP_380040927.1">
    <property type="nucleotide sequence ID" value="NZ_JBHSEH010000022.1"/>
</dbReference>
<dbReference type="InterPro" id="IPR027417">
    <property type="entry name" value="P-loop_NTPase"/>
</dbReference>
<dbReference type="GO" id="GO:0016787">
    <property type="term" value="F:hydrolase activity"/>
    <property type="evidence" value="ECO:0007669"/>
    <property type="project" value="UniProtKB-KW"/>
</dbReference>
<proteinExistence type="inferred from homology"/>
<dbReference type="InterPro" id="IPR003593">
    <property type="entry name" value="AAA+_ATPase"/>
</dbReference>
<keyword evidence="4" id="KW-1185">Reference proteome</keyword>
<gene>
    <name evidence="3" type="primary">meaB</name>
    <name evidence="3" type="ORF">ACFOZ9_14580</name>
</gene>
<dbReference type="Pfam" id="PF03308">
    <property type="entry name" value="MeaB"/>
    <property type="match status" value="1"/>
</dbReference>
<evidence type="ECO:0000313" key="3">
    <source>
        <dbReference type="EMBL" id="MFC4427441.1"/>
    </source>
</evidence>
<accession>A0ABV8XPF1</accession>
<dbReference type="EMBL" id="JBHSEH010000022">
    <property type="protein sequence ID" value="MFC4427441.1"/>
    <property type="molecule type" value="Genomic_DNA"/>
</dbReference>
<dbReference type="PANTHER" id="PTHR23408">
    <property type="entry name" value="METHYLMALONYL-COA MUTASE"/>
    <property type="match status" value="1"/>
</dbReference>
<reference evidence="4" key="1">
    <citation type="journal article" date="2019" name="Int. J. Syst. Evol. Microbiol.">
        <title>The Global Catalogue of Microorganisms (GCM) 10K type strain sequencing project: providing services to taxonomists for standard genome sequencing and annotation.</title>
        <authorList>
            <consortium name="The Broad Institute Genomics Platform"/>
            <consortium name="The Broad Institute Genome Sequencing Center for Infectious Disease"/>
            <person name="Wu L."/>
            <person name="Ma J."/>
        </authorList>
    </citation>
    <scope>NUCLEOTIDE SEQUENCE [LARGE SCALE GENOMIC DNA]</scope>
    <source>
        <strain evidence="4">CCUG 56029</strain>
    </source>
</reference>
<evidence type="ECO:0000259" key="2">
    <source>
        <dbReference type="SMART" id="SM00382"/>
    </source>
</evidence>
<organism evidence="3 4">
    <name type="scientific">Deinococcus navajonensis</name>
    <dbReference type="NCBI Taxonomy" id="309884"/>
    <lineage>
        <taxon>Bacteria</taxon>
        <taxon>Thermotogati</taxon>
        <taxon>Deinococcota</taxon>
        <taxon>Deinococci</taxon>
        <taxon>Deinococcales</taxon>
        <taxon>Deinococcaceae</taxon>
        <taxon>Deinococcus</taxon>
    </lineage>
</organism>
<keyword evidence="3" id="KW-0378">Hydrolase</keyword>
<evidence type="ECO:0000256" key="1">
    <source>
        <dbReference type="ARBA" id="ARBA00009625"/>
    </source>
</evidence>
<name>A0ABV8XPF1_9DEIO</name>
<protein>
    <submittedName>
        <fullName evidence="3">Methylmalonyl Co-A mutase-associated GTPase MeaB</fullName>
        <ecNumber evidence="3">3.6.5.-</ecNumber>
    </submittedName>
</protein>
<dbReference type="Gene3D" id="1.10.287.130">
    <property type="match status" value="1"/>
</dbReference>
<evidence type="ECO:0000313" key="4">
    <source>
        <dbReference type="Proteomes" id="UP001595998"/>
    </source>
</evidence>
<dbReference type="SMART" id="SM00382">
    <property type="entry name" value="AAA"/>
    <property type="match status" value="1"/>
</dbReference>
<dbReference type="NCBIfam" id="NF006958">
    <property type="entry name" value="PRK09435.1"/>
    <property type="match status" value="1"/>
</dbReference>
<dbReference type="CDD" id="cd03114">
    <property type="entry name" value="MMAA-like"/>
    <property type="match status" value="1"/>
</dbReference>
<dbReference type="Proteomes" id="UP001595998">
    <property type="component" value="Unassembled WGS sequence"/>
</dbReference>
<dbReference type="InterPro" id="IPR005129">
    <property type="entry name" value="GTPase_ArgK"/>
</dbReference>